<sequence length="237" mass="26803">MLSAFLYIILGFFDALAAVTLVLKLYMLPVWENRRKIIFYAMGIALFSFLMREVIGMPKFDFPLQYLLMVLFLRFGLGIKTYLAAFSAGSGLTAYINLQLFVYIFANFFGVAQPGVISDTAGSSIYVIQLASIFTAYFISFVMGKYNFGFSFIIQPPHDFLKGENYLSPLNKMFIIGSLISFVTILVTLYMLYNSNTIGLLSISLLTFGISYFLSEKGDYEDARNAIEAHRIRNKES</sequence>
<reference evidence="1 2" key="1">
    <citation type="submission" date="2018-06" db="EMBL/GenBank/DDBJ databases">
        <authorList>
            <consortium name="Pathogen Informatics"/>
            <person name="Doyle S."/>
        </authorList>
    </citation>
    <scope>NUCLEOTIDE SEQUENCE [LARGE SCALE GENOMIC DNA]</scope>
    <source>
        <strain evidence="1 2">NCTC10343</strain>
    </source>
</reference>
<dbReference type="GeneID" id="93346161"/>
<organism evidence="1 2">
    <name type="scientific">Paenibacillus polymyxa</name>
    <name type="common">Bacillus polymyxa</name>
    <dbReference type="NCBI Taxonomy" id="1406"/>
    <lineage>
        <taxon>Bacteria</taxon>
        <taxon>Bacillati</taxon>
        <taxon>Bacillota</taxon>
        <taxon>Bacilli</taxon>
        <taxon>Bacillales</taxon>
        <taxon>Paenibacillaceae</taxon>
        <taxon>Paenibacillus</taxon>
    </lineage>
</organism>
<dbReference type="AlphaFoldDB" id="A0A378XYB3"/>
<name>A0A378XYB3_PAEPO</name>
<dbReference type="Proteomes" id="UP000254400">
    <property type="component" value="Unassembled WGS sequence"/>
</dbReference>
<dbReference type="RefSeq" id="WP_016820730.1">
    <property type="nucleotide sequence ID" value="NZ_CP023711.1"/>
</dbReference>
<evidence type="ECO:0000313" key="2">
    <source>
        <dbReference type="Proteomes" id="UP000254400"/>
    </source>
</evidence>
<accession>A0A378XYB3</accession>
<proteinExistence type="predicted"/>
<gene>
    <name evidence="1" type="ORF">NCTC10343_02781</name>
</gene>
<protein>
    <submittedName>
        <fullName evidence="1">Uncharacterized protein</fullName>
    </submittedName>
</protein>
<dbReference type="EMBL" id="UGSC01000001">
    <property type="protein sequence ID" value="SUA69915.1"/>
    <property type="molecule type" value="Genomic_DNA"/>
</dbReference>
<evidence type="ECO:0000313" key="1">
    <source>
        <dbReference type="EMBL" id="SUA69915.1"/>
    </source>
</evidence>